<evidence type="ECO:0000313" key="14">
    <source>
        <dbReference type="Proteomes" id="UP000249590"/>
    </source>
</evidence>
<dbReference type="PANTHER" id="PTHR23289">
    <property type="entry name" value="CYTOCHROME C OXIDASE ASSEMBLY PROTEIN COX15"/>
    <property type="match status" value="1"/>
</dbReference>
<dbReference type="EMBL" id="QHHQ01000005">
    <property type="protein sequence ID" value="RAH99545.1"/>
    <property type="molecule type" value="Genomic_DNA"/>
</dbReference>
<dbReference type="InterPro" id="IPR003780">
    <property type="entry name" value="COX15/CtaA_fam"/>
</dbReference>
<comment type="caution">
    <text evidence="12">Lacks conserved residue(s) required for the propagation of feature annotation.</text>
</comment>
<dbReference type="PANTHER" id="PTHR23289:SF2">
    <property type="entry name" value="CYTOCHROME C OXIDASE ASSEMBLY PROTEIN COX15 HOMOLOG"/>
    <property type="match status" value="1"/>
</dbReference>
<comment type="function">
    <text evidence="12">Catalyzes the conversion of heme O to heme A by two successive hydroxylations of the methyl group at C8. The first hydroxylation forms heme I, the second hydroxylation results in an unstable dihydroxymethyl group, which spontaneously dehydrates, resulting in the formyl group of heme A.</text>
</comment>
<evidence type="ECO:0000256" key="1">
    <source>
        <dbReference type="ARBA" id="ARBA00001970"/>
    </source>
</evidence>
<name>A0A8B2NJI3_9HYPH</name>
<feature type="transmembrane region" description="Helical" evidence="12">
    <location>
        <begin position="266"/>
        <end position="282"/>
    </location>
</feature>
<keyword evidence="12" id="KW-1003">Cell membrane</keyword>
<dbReference type="EC" id="1.17.99.9" evidence="12"/>
<evidence type="ECO:0000256" key="11">
    <source>
        <dbReference type="ARBA" id="ARBA00048044"/>
    </source>
</evidence>
<evidence type="ECO:0000256" key="8">
    <source>
        <dbReference type="ARBA" id="ARBA00023133"/>
    </source>
</evidence>
<feature type="binding site" description="axial binding residue" evidence="12">
    <location>
        <position position="321"/>
    </location>
    <ligand>
        <name>heme</name>
        <dbReference type="ChEBI" id="CHEBI:30413"/>
    </ligand>
    <ligandPart>
        <name>Fe</name>
        <dbReference type="ChEBI" id="CHEBI:18248"/>
    </ligandPart>
</feature>
<comment type="cofactor">
    <cofactor evidence="1 12">
        <name>heme b</name>
        <dbReference type="ChEBI" id="CHEBI:60344"/>
    </cofactor>
</comment>
<reference evidence="13 14" key="1">
    <citation type="submission" date="2018-05" db="EMBL/GenBank/DDBJ databases">
        <title>Acuticoccus sediminis sp. nov., isolated from deep-sea sediment of Indian Ocean.</title>
        <authorList>
            <person name="Liu X."/>
            <person name="Lai Q."/>
            <person name="Du Y."/>
            <person name="Sun F."/>
            <person name="Zhang X."/>
            <person name="Wang S."/>
            <person name="Shao Z."/>
        </authorList>
    </citation>
    <scope>NUCLEOTIDE SEQUENCE [LARGE SCALE GENOMIC DNA]</scope>
    <source>
        <strain evidence="13 14">PTG4-2</strain>
    </source>
</reference>
<feature type="binding site" description="axial binding residue" evidence="12">
    <location>
        <position position="264"/>
    </location>
    <ligand>
        <name>heme</name>
        <dbReference type="ChEBI" id="CHEBI:30413"/>
    </ligand>
    <ligandPart>
        <name>Fe</name>
        <dbReference type="ChEBI" id="CHEBI:18248"/>
    </ligandPart>
</feature>
<evidence type="ECO:0000256" key="6">
    <source>
        <dbReference type="ARBA" id="ARBA00023002"/>
    </source>
</evidence>
<evidence type="ECO:0000256" key="9">
    <source>
        <dbReference type="ARBA" id="ARBA00023136"/>
    </source>
</evidence>
<evidence type="ECO:0000256" key="10">
    <source>
        <dbReference type="ARBA" id="ARBA00044501"/>
    </source>
</evidence>
<keyword evidence="8 12" id="KW-0350">Heme biosynthesis</keyword>
<keyword evidence="3 12" id="KW-0812">Transmembrane</keyword>
<accession>A0A8B2NJI3</accession>
<evidence type="ECO:0000256" key="12">
    <source>
        <dbReference type="HAMAP-Rule" id="MF_01665"/>
    </source>
</evidence>
<dbReference type="InterPro" id="IPR023754">
    <property type="entry name" value="HemeA_Synthase_type2"/>
</dbReference>
<comment type="similarity">
    <text evidence="12">Belongs to the COX15/CtaA family. Type 2 subfamily.</text>
</comment>
<feature type="transmembrane region" description="Helical" evidence="12">
    <location>
        <begin position="131"/>
        <end position="149"/>
    </location>
</feature>
<protein>
    <recommendedName>
        <fullName evidence="12">Heme A synthase</fullName>
        <shortName evidence="12">HAS</shortName>
        <ecNumber evidence="12">1.17.99.9</ecNumber>
    </recommendedName>
    <alternativeName>
        <fullName evidence="12">Cytochrome aa3-controlling protein</fullName>
    </alternativeName>
</protein>
<keyword evidence="6 12" id="KW-0560">Oxidoreductase</keyword>
<sequence>MQEEPTQVPVRSHASIVWWLRIVAAFVIATLVVGGGTRLTDSGLSITLWQPIVGVIPPLTDSAWNEAFALYQKIPEYALVNHGMTLAEFKEIFFWEWAHRLVARSIGLVFAIPLAFFWIRGMLPGWFKPWAIGLLALGGLQGAVGWWMVTSGLTERVDVSQYRLAIHMTLACVILSLAVWLSVRLGGKARRTVVPGGVAAVSKVLPFLVLAQIFLGALVAGLDAGLASDEWPTMAGALIPDGLGLMHPWWINAFENPLTVQFDHRVAGYILWIVTLGLALAARRTGAAARTTALAAIVTVQAAIGITVVLLHVPVHLALTHQFVAAILLWVAVDNAARVAAAAAPALSEEPVRA</sequence>
<evidence type="ECO:0000256" key="2">
    <source>
        <dbReference type="ARBA" id="ARBA00004141"/>
    </source>
</evidence>
<dbReference type="Pfam" id="PF02628">
    <property type="entry name" value="COX15-CtaA"/>
    <property type="match status" value="1"/>
</dbReference>
<dbReference type="AlphaFoldDB" id="A0A8B2NJI3"/>
<keyword evidence="7 12" id="KW-0408">Iron</keyword>
<proteinExistence type="inferred from homology"/>
<feature type="transmembrane region" description="Helical" evidence="12">
    <location>
        <begin position="164"/>
        <end position="183"/>
    </location>
</feature>
<comment type="subcellular location">
    <subcellularLocation>
        <location evidence="12">Cell membrane</location>
        <topology evidence="12">Multi-pass membrane protein</topology>
    </subcellularLocation>
    <subcellularLocation>
        <location evidence="2">Membrane</location>
        <topology evidence="2">Multi-pass membrane protein</topology>
    </subcellularLocation>
</comment>
<dbReference type="Proteomes" id="UP000249590">
    <property type="component" value="Unassembled WGS sequence"/>
</dbReference>
<feature type="transmembrane region" description="Helical" evidence="12">
    <location>
        <begin position="204"/>
        <end position="222"/>
    </location>
</feature>
<evidence type="ECO:0000256" key="7">
    <source>
        <dbReference type="ARBA" id="ARBA00023004"/>
    </source>
</evidence>
<keyword evidence="9 12" id="KW-0472">Membrane</keyword>
<dbReference type="UniPathway" id="UPA00269">
    <property type="reaction ID" value="UER00713"/>
</dbReference>
<comment type="subunit">
    <text evidence="12">Interacts with CtaB.</text>
</comment>
<comment type="catalytic activity">
    <reaction evidence="11">
        <text>Fe(II)-heme o + 2 A + H2O = Fe(II)-heme a + 2 AH2</text>
        <dbReference type="Rhea" id="RHEA:63388"/>
        <dbReference type="ChEBI" id="CHEBI:13193"/>
        <dbReference type="ChEBI" id="CHEBI:15377"/>
        <dbReference type="ChEBI" id="CHEBI:17499"/>
        <dbReference type="ChEBI" id="CHEBI:60530"/>
        <dbReference type="ChEBI" id="CHEBI:61715"/>
        <dbReference type="EC" id="1.17.99.9"/>
    </reaction>
    <physiologicalReaction direction="left-to-right" evidence="11">
        <dbReference type="Rhea" id="RHEA:63389"/>
    </physiologicalReaction>
</comment>
<dbReference type="OrthoDB" id="9793156at2"/>
<dbReference type="GO" id="GO:0120547">
    <property type="term" value="F:heme A synthase activity"/>
    <property type="evidence" value="ECO:0007669"/>
    <property type="project" value="UniProtKB-EC"/>
</dbReference>
<feature type="transmembrane region" description="Helical" evidence="12">
    <location>
        <begin position="16"/>
        <end position="35"/>
    </location>
</feature>
<comment type="pathway">
    <text evidence="10 12">Porphyrin-containing compound metabolism; heme A biosynthesis; heme A from heme O: step 1/1.</text>
</comment>
<dbReference type="GO" id="GO:0006784">
    <property type="term" value="P:heme A biosynthetic process"/>
    <property type="evidence" value="ECO:0007669"/>
    <property type="project" value="UniProtKB-UniRule"/>
</dbReference>
<evidence type="ECO:0000313" key="13">
    <source>
        <dbReference type="EMBL" id="RAH99545.1"/>
    </source>
</evidence>
<feature type="transmembrane region" description="Helical" evidence="12">
    <location>
        <begin position="294"/>
        <end position="317"/>
    </location>
</feature>
<keyword evidence="5 12" id="KW-1133">Transmembrane helix</keyword>
<keyword evidence="14" id="KW-1185">Reference proteome</keyword>
<dbReference type="GO" id="GO:0005886">
    <property type="term" value="C:plasma membrane"/>
    <property type="evidence" value="ECO:0007669"/>
    <property type="project" value="UniProtKB-SubCell"/>
</dbReference>
<dbReference type="HAMAP" id="MF_01665">
    <property type="entry name" value="HemeA_synth_type2"/>
    <property type="match status" value="1"/>
</dbReference>
<keyword evidence="4 12" id="KW-0479">Metal-binding</keyword>
<evidence type="ECO:0000256" key="5">
    <source>
        <dbReference type="ARBA" id="ARBA00022989"/>
    </source>
</evidence>
<evidence type="ECO:0000256" key="4">
    <source>
        <dbReference type="ARBA" id="ARBA00022723"/>
    </source>
</evidence>
<comment type="caution">
    <text evidence="13">The sequence shown here is derived from an EMBL/GenBank/DDBJ whole genome shotgun (WGS) entry which is preliminary data.</text>
</comment>
<dbReference type="GO" id="GO:0046872">
    <property type="term" value="F:metal ion binding"/>
    <property type="evidence" value="ECO:0007669"/>
    <property type="project" value="UniProtKB-KW"/>
</dbReference>
<organism evidence="13 14">
    <name type="scientific">Acuticoccus sediminis</name>
    <dbReference type="NCBI Taxonomy" id="2184697"/>
    <lineage>
        <taxon>Bacteria</taxon>
        <taxon>Pseudomonadati</taxon>
        <taxon>Pseudomonadota</taxon>
        <taxon>Alphaproteobacteria</taxon>
        <taxon>Hyphomicrobiales</taxon>
        <taxon>Amorphaceae</taxon>
        <taxon>Acuticoccus</taxon>
    </lineage>
</organism>
<evidence type="ECO:0000256" key="3">
    <source>
        <dbReference type="ARBA" id="ARBA00022692"/>
    </source>
</evidence>
<gene>
    <name evidence="12" type="primary">ctaA</name>
    <name evidence="13" type="ORF">DLJ53_23850</name>
</gene>
<feature type="transmembrane region" description="Helical" evidence="12">
    <location>
        <begin position="101"/>
        <end position="119"/>
    </location>
</feature>